<dbReference type="InterPro" id="IPR050171">
    <property type="entry name" value="MFS_Transporters"/>
</dbReference>
<proteinExistence type="predicted"/>
<keyword evidence="3" id="KW-1003">Cell membrane</keyword>
<evidence type="ECO:0000256" key="6">
    <source>
        <dbReference type="ARBA" id="ARBA00023136"/>
    </source>
</evidence>
<sequence>MSGITGRQRLPSQFWVLWTATLINRAGGFVILFLTIYLTTRRGFSESAAGLVIGLYGVGGALGVTVGGHLADRWGRRPAALLALGSSSVVMVGLGLARAPLTIMAAALLLGAATETARPALGAMVTDLVPGKDRMRAFSTYYWAINLGFAVSAVVAGFAAQAGYFALFAGDAATTAAAALLVAWRVKETRPEVVAGPEPERGSFRAVLRDRVFVGFVACNLLVALVILQHASMLPLAMISDGLSSRTFGLVIALNGVLIVAGQMAVSRMLANRRAAYVLPLSALIIGIGFGLVAFAHSPLAYAGTVVVWTAGEMLNAPSNAALLAGLSPVSMRGRYQGAFGLSWQLASFLAPTLGGAVRDHAGDAGNTVLWLGCLAVGAVAGAWSLLAAPARDRRLGTASAAENDLDKIKL</sequence>
<dbReference type="InterPro" id="IPR036259">
    <property type="entry name" value="MFS_trans_sf"/>
</dbReference>
<feature type="transmembrane region" description="Helical" evidence="7">
    <location>
        <begin position="211"/>
        <end position="228"/>
    </location>
</feature>
<name>A0ABN3HEC1_9ACTN</name>
<feature type="transmembrane region" description="Helical" evidence="7">
    <location>
        <begin position="141"/>
        <end position="159"/>
    </location>
</feature>
<gene>
    <name evidence="9" type="ORF">GCM10010170_082610</name>
</gene>
<comment type="caution">
    <text evidence="9">The sequence shown here is derived from an EMBL/GenBank/DDBJ whole genome shotgun (WGS) entry which is preliminary data.</text>
</comment>
<dbReference type="RefSeq" id="WP_344618108.1">
    <property type="nucleotide sequence ID" value="NZ_BAAARV010000083.1"/>
</dbReference>
<feature type="domain" description="Major facilitator superfamily (MFS) profile" evidence="8">
    <location>
        <begin position="13"/>
        <end position="393"/>
    </location>
</feature>
<comment type="subcellular location">
    <subcellularLocation>
        <location evidence="1">Cell membrane</location>
        <topology evidence="1">Multi-pass membrane protein</topology>
    </subcellularLocation>
</comment>
<reference evidence="9 10" key="1">
    <citation type="journal article" date="2019" name="Int. J. Syst. Evol. Microbiol.">
        <title>The Global Catalogue of Microorganisms (GCM) 10K type strain sequencing project: providing services to taxonomists for standard genome sequencing and annotation.</title>
        <authorList>
            <consortium name="The Broad Institute Genomics Platform"/>
            <consortium name="The Broad Institute Genome Sequencing Center for Infectious Disease"/>
            <person name="Wu L."/>
            <person name="Ma J."/>
        </authorList>
    </citation>
    <scope>NUCLEOTIDE SEQUENCE [LARGE SCALE GENOMIC DNA]</scope>
    <source>
        <strain evidence="9 10">JCM 3272</strain>
    </source>
</reference>
<dbReference type="PANTHER" id="PTHR23517:SF2">
    <property type="entry name" value="MULTIDRUG RESISTANCE PROTEIN MDTH"/>
    <property type="match status" value="1"/>
</dbReference>
<feature type="transmembrane region" description="Helical" evidence="7">
    <location>
        <begin position="12"/>
        <end position="36"/>
    </location>
</feature>
<keyword evidence="2" id="KW-0813">Transport</keyword>
<evidence type="ECO:0000256" key="7">
    <source>
        <dbReference type="SAM" id="Phobius"/>
    </source>
</evidence>
<dbReference type="InterPro" id="IPR020846">
    <property type="entry name" value="MFS_dom"/>
</dbReference>
<feature type="transmembrane region" description="Helical" evidence="7">
    <location>
        <begin position="278"/>
        <end position="300"/>
    </location>
</feature>
<feature type="transmembrane region" description="Helical" evidence="7">
    <location>
        <begin position="370"/>
        <end position="389"/>
    </location>
</feature>
<evidence type="ECO:0000256" key="5">
    <source>
        <dbReference type="ARBA" id="ARBA00022989"/>
    </source>
</evidence>
<dbReference type="EMBL" id="BAAARV010000083">
    <property type="protein sequence ID" value="GAA2377556.1"/>
    <property type="molecule type" value="Genomic_DNA"/>
</dbReference>
<feature type="transmembrane region" description="Helical" evidence="7">
    <location>
        <begin position="48"/>
        <end position="67"/>
    </location>
</feature>
<keyword evidence="4 7" id="KW-0812">Transmembrane</keyword>
<feature type="transmembrane region" description="Helical" evidence="7">
    <location>
        <begin position="165"/>
        <end position="184"/>
    </location>
</feature>
<feature type="transmembrane region" description="Helical" evidence="7">
    <location>
        <begin position="306"/>
        <end position="327"/>
    </location>
</feature>
<evidence type="ECO:0000256" key="3">
    <source>
        <dbReference type="ARBA" id="ARBA00022475"/>
    </source>
</evidence>
<dbReference type="Pfam" id="PF07690">
    <property type="entry name" value="MFS_1"/>
    <property type="match status" value="1"/>
</dbReference>
<dbReference type="InterPro" id="IPR011701">
    <property type="entry name" value="MFS"/>
</dbReference>
<organism evidence="9 10">
    <name type="scientific">Dactylosporangium salmoneum</name>
    <dbReference type="NCBI Taxonomy" id="53361"/>
    <lineage>
        <taxon>Bacteria</taxon>
        <taxon>Bacillati</taxon>
        <taxon>Actinomycetota</taxon>
        <taxon>Actinomycetes</taxon>
        <taxon>Micromonosporales</taxon>
        <taxon>Micromonosporaceae</taxon>
        <taxon>Dactylosporangium</taxon>
    </lineage>
</organism>
<evidence type="ECO:0000313" key="10">
    <source>
        <dbReference type="Proteomes" id="UP001501444"/>
    </source>
</evidence>
<feature type="transmembrane region" description="Helical" evidence="7">
    <location>
        <begin position="248"/>
        <end position="266"/>
    </location>
</feature>
<dbReference type="CDD" id="cd17329">
    <property type="entry name" value="MFS_MdtH_MDR_like"/>
    <property type="match status" value="1"/>
</dbReference>
<dbReference type="PANTHER" id="PTHR23517">
    <property type="entry name" value="RESISTANCE PROTEIN MDTM, PUTATIVE-RELATED-RELATED"/>
    <property type="match status" value="1"/>
</dbReference>
<evidence type="ECO:0000256" key="4">
    <source>
        <dbReference type="ARBA" id="ARBA00022692"/>
    </source>
</evidence>
<evidence type="ECO:0000259" key="8">
    <source>
        <dbReference type="PROSITE" id="PS50850"/>
    </source>
</evidence>
<evidence type="ECO:0000256" key="1">
    <source>
        <dbReference type="ARBA" id="ARBA00004651"/>
    </source>
</evidence>
<keyword evidence="6 7" id="KW-0472">Membrane</keyword>
<feature type="transmembrane region" description="Helical" evidence="7">
    <location>
        <begin position="339"/>
        <end position="358"/>
    </location>
</feature>
<dbReference type="PROSITE" id="PS50850">
    <property type="entry name" value="MFS"/>
    <property type="match status" value="1"/>
</dbReference>
<dbReference type="SUPFAM" id="SSF103473">
    <property type="entry name" value="MFS general substrate transporter"/>
    <property type="match status" value="1"/>
</dbReference>
<dbReference type="Gene3D" id="1.20.1250.20">
    <property type="entry name" value="MFS general substrate transporter like domains"/>
    <property type="match status" value="1"/>
</dbReference>
<evidence type="ECO:0000256" key="2">
    <source>
        <dbReference type="ARBA" id="ARBA00022448"/>
    </source>
</evidence>
<keyword evidence="10" id="KW-1185">Reference proteome</keyword>
<accession>A0ABN3HEC1</accession>
<dbReference type="Proteomes" id="UP001501444">
    <property type="component" value="Unassembled WGS sequence"/>
</dbReference>
<evidence type="ECO:0000313" key="9">
    <source>
        <dbReference type="EMBL" id="GAA2377556.1"/>
    </source>
</evidence>
<protein>
    <submittedName>
        <fullName evidence="9">MFS transporter</fullName>
    </submittedName>
</protein>
<keyword evidence="5 7" id="KW-1133">Transmembrane helix</keyword>